<dbReference type="Pfam" id="PF08937">
    <property type="entry name" value="ThsB_TIR"/>
    <property type="match status" value="1"/>
</dbReference>
<dbReference type="eggNOG" id="ENOG502ZA57">
    <property type="taxonomic scope" value="Bacteria"/>
</dbReference>
<dbReference type="RefSeq" id="WP_038613694.1">
    <property type="nucleotide sequence ID" value="NZ_CP009048.1"/>
</dbReference>
<organism evidence="2 3">
    <name type="scientific">Pseudomonas alkylphenolica</name>
    <dbReference type="NCBI Taxonomy" id="237609"/>
    <lineage>
        <taxon>Bacteria</taxon>
        <taxon>Pseudomonadati</taxon>
        <taxon>Pseudomonadota</taxon>
        <taxon>Gammaproteobacteria</taxon>
        <taxon>Pseudomonadales</taxon>
        <taxon>Pseudomonadaceae</taxon>
        <taxon>Pseudomonas</taxon>
    </lineage>
</organism>
<dbReference type="Gene3D" id="3.40.50.11200">
    <property type="match status" value="1"/>
</dbReference>
<sequence>MAYRNGNYCAFYVAEPFHESSLAAHATKDFVYYNMLRAWKAKDPSFPFIDSHAKTYSVRDGSDWESTLKPRLRERLQSSKNIVLFLSSVTISSVALNEEIEYGIENQGLPVIVIYPEFKTKGSLLLNGALSEDVKKLWSRLPTFKRLMSKVPTLHIPLNQETIVTALINSDFSLTSKTKPDVYRYSA</sequence>
<feature type="domain" description="Thoeris protein ThsB TIR-like" evidence="1">
    <location>
        <begin position="18"/>
        <end position="120"/>
    </location>
</feature>
<dbReference type="HOGENOM" id="CLU_120365_0_0_6"/>
<name>A0A077FCT6_9PSED</name>
<evidence type="ECO:0000313" key="3">
    <source>
        <dbReference type="Proteomes" id="UP000028931"/>
    </source>
</evidence>
<dbReference type="EMBL" id="CP009048">
    <property type="protein sequence ID" value="AIL63103.1"/>
    <property type="molecule type" value="Genomic_DNA"/>
</dbReference>
<accession>A0A077FCT6</accession>
<evidence type="ECO:0000313" key="2">
    <source>
        <dbReference type="EMBL" id="AIL63103.1"/>
    </source>
</evidence>
<dbReference type="AlphaFoldDB" id="A0A077FCT6"/>
<dbReference type="InterPro" id="IPR015032">
    <property type="entry name" value="ThsB__TIR-like_domain"/>
</dbReference>
<dbReference type="OrthoDB" id="2218415at2"/>
<dbReference type="Proteomes" id="UP000028931">
    <property type="component" value="Chromosome"/>
</dbReference>
<dbReference type="KEGG" id="palk:PSAKL28_39560"/>
<protein>
    <recommendedName>
        <fullName evidence="1">Thoeris protein ThsB TIR-like domain-containing protein</fullName>
    </recommendedName>
</protein>
<gene>
    <name evidence="2" type="ORF">PSAKL28_39560</name>
</gene>
<evidence type="ECO:0000259" key="1">
    <source>
        <dbReference type="Pfam" id="PF08937"/>
    </source>
</evidence>
<reference evidence="2 3" key="1">
    <citation type="submission" date="2014-07" db="EMBL/GenBank/DDBJ databases">
        <authorList>
            <person name="Lee K."/>
            <person name="Lim J.Y."/>
            <person name="Hwang I."/>
        </authorList>
    </citation>
    <scope>NUCLEOTIDE SEQUENCE [LARGE SCALE GENOMIC DNA]</scope>
    <source>
        <strain evidence="2 3">KL28</strain>
    </source>
</reference>
<proteinExistence type="predicted"/>